<proteinExistence type="inferred from homology"/>
<dbReference type="InterPro" id="IPR045166">
    <property type="entry name" value="Spp2-like"/>
</dbReference>
<dbReference type="Pfam" id="PF12656">
    <property type="entry name" value="G-patch_2"/>
    <property type="match status" value="1"/>
</dbReference>
<keyword evidence="7" id="KW-1185">Reference proteome</keyword>
<feature type="domain" description="G-patch" evidence="5">
    <location>
        <begin position="212"/>
        <end position="261"/>
    </location>
</feature>
<dbReference type="OrthoDB" id="5577072at2759"/>
<accession>A0A8H7U8I1</accession>
<evidence type="ECO:0000256" key="3">
    <source>
        <dbReference type="ARBA" id="ARBA00023242"/>
    </source>
</evidence>
<dbReference type="PROSITE" id="PS50174">
    <property type="entry name" value="G_PATCH"/>
    <property type="match status" value="1"/>
</dbReference>
<comment type="subcellular location">
    <subcellularLocation>
        <location evidence="1">Nucleus</location>
    </subcellularLocation>
</comment>
<dbReference type="EMBL" id="JAEPRA010000014">
    <property type="protein sequence ID" value="KAG2175971.1"/>
    <property type="molecule type" value="Genomic_DNA"/>
</dbReference>
<feature type="region of interest" description="Disordered" evidence="4">
    <location>
        <begin position="257"/>
        <end position="367"/>
    </location>
</feature>
<dbReference type="PANTHER" id="PTHR15818">
    <property type="entry name" value="G PATCH AND KOW-CONTAINING"/>
    <property type="match status" value="1"/>
</dbReference>
<feature type="region of interest" description="Disordered" evidence="4">
    <location>
        <begin position="1"/>
        <end position="48"/>
    </location>
</feature>
<reference evidence="6" key="1">
    <citation type="submission" date="2020-12" db="EMBL/GenBank/DDBJ databases">
        <title>Metabolic potential, ecology and presence of endohyphal bacteria is reflected in genomic diversity of Mucoromycotina.</title>
        <authorList>
            <person name="Muszewska A."/>
            <person name="Okrasinska A."/>
            <person name="Steczkiewicz K."/>
            <person name="Drgas O."/>
            <person name="Orlowska M."/>
            <person name="Perlinska-Lenart U."/>
            <person name="Aleksandrzak-Piekarczyk T."/>
            <person name="Szatraj K."/>
            <person name="Zielenkiewicz U."/>
            <person name="Pilsyk S."/>
            <person name="Malc E."/>
            <person name="Mieczkowski P."/>
            <person name="Kruszewska J.S."/>
            <person name="Biernat P."/>
            <person name="Pawlowska J."/>
        </authorList>
    </citation>
    <scope>NUCLEOTIDE SEQUENCE</scope>
    <source>
        <strain evidence="6">WA0000051536</strain>
    </source>
</reference>
<feature type="compositionally biased region" description="Basic and acidic residues" evidence="4">
    <location>
        <begin position="298"/>
        <end position="315"/>
    </location>
</feature>
<gene>
    <name evidence="6" type="ORF">INT44_000449</name>
</gene>
<evidence type="ECO:0000259" key="5">
    <source>
        <dbReference type="PROSITE" id="PS50174"/>
    </source>
</evidence>
<comment type="similarity">
    <text evidence="2">Belongs to the SPP2 family.</text>
</comment>
<dbReference type="InterPro" id="IPR026822">
    <property type="entry name" value="Spp2/MOS2_G-patch"/>
</dbReference>
<feature type="compositionally biased region" description="Basic and acidic residues" evidence="4">
    <location>
        <begin position="324"/>
        <end position="367"/>
    </location>
</feature>
<organism evidence="6 7">
    <name type="scientific">Umbelopsis vinacea</name>
    <dbReference type="NCBI Taxonomy" id="44442"/>
    <lineage>
        <taxon>Eukaryota</taxon>
        <taxon>Fungi</taxon>
        <taxon>Fungi incertae sedis</taxon>
        <taxon>Mucoromycota</taxon>
        <taxon>Mucoromycotina</taxon>
        <taxon>Umbelopsidomycetes</taxon>
        <taxon>Umbelopsidales</taxon>
        <taxon>Umbelopsidaceae</taxon>
        <taxon>Umbelopsis</taxon>
    </lineage>
</organism>
<feature type="compositionally biased region" description="Basic and acidic residues" evidence="4">
    <location>
        <begin position="259"/>
        <end position="268"/>
    </location>
</feature>
<dbReference type="SMART" id="SM00443">
    <property type="entry name" value="G_patch"/>
    <property type="match status" value="1"/>
</dbReference>
<dbReference type="InterPro" id="IPR000467">
    <property type="entry name" value="G_patch_dom"/>
</dbReference>
<dbReference type="GO" id="GO:0005681">
    <property type="term" value="C:spliceosomal complex"/>
    <property type="evidence" value="ECO:0007669"/>
    <property type="project" value="TreeGrafter"/>
</dbReference>
<evidence type="ECO:0000256" key="2">
    <source>
        <dbReference type="ARBA" id="ARBA00008576"/>
    </source>
</evidence>
<dbReference type="AlphaFoldDB" id="A0A8H7U8I1"/>
<dbReference type="GO" id="GO:0000398">
    <property type="term" value="P:mRNA splicing, via spliceosome"/>
    <property type="evidence" value="ECO:0007669"/>
    <property type="project" value="InterPro"/>
</dbReference>
<name>A0A8H7U8I1_9FUNG</name>
<keyword evidence="3" id="KW-0539">Nucleus</keyword>
<dbReference type="Proteomes" id="UP000612746">
    <property type="component" value="Unassembled WGS sequence"/>
</dbReference>
<evidence type="ECO:0000256" key="4">
    <source>
        <dbReference type="SAM" id="MobiDB-lite"/>
    </source>
</evidence>
<evidence type="ECO:0000256" key="1">
    <source>
        <dbReference type="ARBA" id="ARBA00004123"/>
    </source>
</evidence>
<evidence type="ECO:0000313" key="6">
    <source>
        <dbReference type="EMBL" id="KAG2175971.1"/>
    </source>
</evidence>
<evidence type="ECO:0000313" key="7">
    <source>
        <dbReference type="Proteomes" id="UP000612746"/>
    </source>
</evidence>
<protein>
    <recommendedName>
        <fullName evidence="5">G-patch domain-containing protein</fullName>
    </recommendedName>
</protein>
<feature type="compositionally biased region" description="Acidic residues" evidence="4">
    <location>
        <begin position="39"/>
        <end position="48"/>
    </location>
</feature>
<comment type="caution">
    <text evidence="6">The sequence shown here is derived from an EMBL/GenBank/DDBJ whole genome shotgun (WGS) entry which is preliminary data.</text>
</comment>
<sequence>MADQGKKMGFSMNFGGQRTSTPKFVPKQKANVPKRINFGDDDDMDDEPKAEAVTGFEDNKIQHLHEKVKQKEIVIPSQPNKDFRKEAVTKRSIYIPESGLNGGKNAGPSQPEVLGQQVAQYGLQVTKKTKETVTVEDNGNSEMQIEESTTSTVTAPTLEEAALAALVREANSDDEEEPASNLVIPSELDVFRNDVQNRPEETSLEEYDQVPVEQFGAALLRGMGWKEGQALGGGKTGASEPLAAKNFVRRDALLGLGAKPEDLPESDRQHRRNAYQFSDTNLVVPRLKESSRGSSRSSGDDKRRPRSRSPSDRRPRSPPRHSRRREDSRERSSKRSRRDRSYDSYKRSKDDSSDSYKRSKDDSRRRR</sequence>
<dbReference type="GO" id="GO:0003676">
    <property type="term" value="F:nucleic acid binding"/>
    <property type="evidence" value="ECO:0007669"/>
    <property type="project" value="InterPro"/>
</dbReference>
<dbReference type="PANTHER" id="PTHR15818:SF2">
    <property type="entry name" value="G-PATCH DOMAIN AND KOW MOTIFS-CONTAINING PROTEIN"/>
    <property type="match status" value="1"/>
</dbReference>